<name>A0ABY5TLY9_9GAMM</name>
<feature type="domain" description="BON" evidence="3">
    <location>
        <begin position="43"/>
        <end position="112"/>
    </location>
</feature>
<proteinExistence type="predicted"/>
<evidence type="ECO:0000259" key="3">
    <source>
        <dbReference type="PROSITE" id="PS50914"/>
    </source>
</evidence>
<reference evidence="4" key="1">
    <citation type="submission" date="2022-08" db="EMBL/GenBank/DDBJ databases">
        <title>Catabolic pathway analysis in culturable SAR92 clade bacteria reveals their overlooked roles in DMSP degradation in coastal seas.</title>
        <authorList>
            <person name="He X."/>
            <person name="Zhang X."/>
            <person name="Zhang Y."/>
        </authorList>
    </citation>
    <scope>NUCLEOTIDE SEQUENCE</scope>
    <source>
        <strain evidence="4">H455</strain>
    </source>
</reference>
<evidence type="ECO:0000313" key="5">
    <source>
        <dbReference type="Proteomes" id="UP001059934"/>
    </source>
</evidence>
<keyword evidence="1 2" id="KW-0732">Signal</keyword>
<evidence type="ECO:0000256" key="2">
    <source>
        <dbReference type="SAM" id="SignalP"/>
    </source>
</evidence>
<dbReference type="PANTHER" id="PTHR34606:SF4">
    <property type="entry name" value="OUTER MEMBRANE LIPOPROTEIN DOLP"/>
    <property type="match status" value="1"/>
</dbReference>
<dbReference type="EMBL" id="CP103416">
    <property type="protein sequence ID" value="UVW34787.1"/>
    <property type="molecule type" value="Genomic_DNA"/>
</dbReference>
<protein>
    <submittedName>
        <fullName evidence="4">BON domain-containing protein</fullName>
    </submittedName>
</protein>
<dbReference type="InterPro" id="IPR014004">
    <property type="entry name" value="Transpt-assoc_nodulatn_dom_bac"/>
</dbReference>
<accession>A0ABY5TLY9</accession>
<dbReference type="InterPro" id="IPR007055">
    <property type="entry name" value="BON_dom"/>
</dbReference>
<organism evidence="4 5">
    <name type="scientific">SAR92 clade bacterium H455</name>
    <dbReference type="NCBI Taxonomy" id="2974818"/>
    <lineage>
        <taxon>Bacteria</taxon>
        <taxon>Pseudomonadati</taxon>
        <taxon>Pseudomonadota</taxon>
        <taxon>Gammaproteobacteria</taxon>
        <taxon>Cellvibrionales</taxon>
        <taxon>Porticoccaceae</taxon>
        <taxon>SAR92 clade</taxon>
    </lineage>
</organism>
<dbReference type="PROSITE" id="PS50914">
    <property type="entry name" value="BON"/>
    <property type="match status" value="2"/>
</dbReference>
<dbReference type="Proteomes" id="UP001059934">
    <property type="component" value="Chromosome"/>
</dbReference>
<dbReference type="PROSITE" id="PS51257">
    <property type="entry name" value="PROKAR_LIPOPROTEIN"/>
    <property type="match status" value="1"/>
</dbReference>
<evidence type="ECO:0000256" key="1">
    <source>
        <dbReference type="ARBA" id="ARBA00022729"/>
    </source>
</evidence>
<dbReference type="SMART" id="SM00749">
    <property type="entry name" value="BON"/>
    <property type="match status" value="2"/>
</dbReference>
<feature type="domain" description="BON" evidence="3">
    <location>
        <begin position="121"/>
        <end position="188"/>
    </location>
</feature>
<evidence type="ECO:0000313" key="4">
    <source>
        <dbReference type="EMBL" id="UVW34787.1"/>
    </source>
</evidence>
<dbReference type="PANTHER" id="PTHR34606">
    <property type="entry name" value="BON DOMAIN-CONTAINING PROTEIN"/>
    <property type="match status" value="1"/>
</dbReference>
<dbReference type="Pfam" id="PF04972">
    <property type="entry name" value="BON"/>
    <property type="match status" value="2"/>
</dbReference>
<sequence>MYKRILTLTLVGLLSSCTSVINTVVKEPINPDLTSTPIGSNINDIKMSTFIGVNIKKADPALKKAHINVHVYNSIVLLTGEVPTKELRVLAGDTARAYTGQRQVHNELQVRGNSSIVARTNDALISAKVATKLTFDKEIKSSNIEVIAEDSVVYLMGRVRRINGEKATAIASQTSGVRSVVKVFEYVD</sequence>
<dbReference type="InterPro" id="IPR051686">
    <property type="entry name" value="Lipoprotein_DolP"/>
</dbReference>
<gene>
    <name evidence="4" type="ORF">NYF23_12330</name>
</gene>
<dbReference type="Gene3D" id="3.40.1520.20">
    <property type="match status" value="1"/>
</dbReference>
<feature type="chain" id="PRO_5047115551" evidence="2">
    <location>
        <begin position="22"/>
        <end position="188"/>
    </location>
</feature>
<feature type="signal peptide" evidence="2">
    <location>
        <begin position="1"/>
        <end position="21"/>
    </location>
</feature>
<keyword evidence="5" id="KW-1185">Reference proteome</keyword>